<dbReference type="Proteomes" id="UP000310200">
    <property type="component" value="Unassembled WGS sequence"/>
</dbReference>
<evidence type="ECO:0000259" key="1">
    <source>
        <dbReference type="Pfam" id="PF13679"/>
    </source>
</evidence>
<name>A0A4S2KD84_9HYME</name>
<dbReference type="STRING" id="300112.A0A4S2KD84"/>
<evidence type="ECO:0000313" key="2">
    <source>
        <dbReference type="EMBL" id="TGZ47301.1"/>
    </source>
</evidence>
<dbReference type="EMBL" id="QBLH01002734">
    <property type="protein sequence ID" value="TGZ47301.1"/>
    <property type="molecule type" value="Genomic_DNA"/>
</dbReference>
<feature type="domain" description="Methyltransferase" evidence="1">
    <location>
        <begin position="165"/>
        <end position="324"/>
    </location>
</feature>
<dbReference type="PANTHER" id="PTHR12496">
    <property type="entry name" value="CGI-41 METHYLTRANSFERASE"/>
    <property type="match status" value="1"/>
</dbReference>
<reference evidence="2 3" key="1">
    <citation type="journal article" date="2019" name="Philos. Trans. R. Soc. Lond., B, Biol. Sci.">
        <title>Ant behaviour and brain gene expression of defending hosts depend on the ecological success of the intruding social parasite.</title>
        <authorList>
            <person name="Kaur R."/>
            <person name="Stoldt M."/>
            <person name="Jongepier E."/>
            <person name="Feldmeyer B."/>
            <person name="Menzel F."/>
            <person name="Bornberg-Bauer E."/>
            <person name="Foitzik S."/>
        </authorList>
    </citation>
    <scope>NUCLEOTIDE SEQUENCE [LARGE SCALE GENOMIC DNA]</scope>
    <source>
        <tissue evidence="2">Whole body</tissue>
    </source>
</reference>
<dbReference type="InterPro" id="IPR025714">
    <property type="entry name" value="Methyltranfer_dom"/>
</dbReference>
<keyword evidence="3" id="KW-1185">Reference proteome</keyword>
<accession>A0A4S2KD84</accession>
<organism evidence="2 3">
    <name type="scientific">Temnothorax longispinosus</name>
    <dbReference type="NCBI Taxonomy" id="300112"/>
    <lineage>
        <taxon>Eukaryota</taxon>
        <taxon>Metazoa</taxon>
        <taxon>Ecdysozoa</taxon>
        <taxon>Arthropoda</taxon>
        <taxon>Hexapoda</taxon>
        <taxon>Insecta</taxon>
        <taxon>Pterygota</taxon>
        <taxon>Neoptera</taxon>
        <taxon>Endopterygota</taxon>
        <taxon>Hymenoptera</taxon>
        <taxon>Apocrita</taxon>
        <taxon>Aculeata</taxon>
        <taxon>Formicoidea</taxon>
        <taxon>Formicidae</taxon>
        <taxon>Myrmicinae</taxon>
        <taxon>Temnothorax</taxon>
    </lineage>
</organism>
<dbReference type="InterPro" id="IPR029063">
    <property type="entry name" value="SAM-dependent_MTases_sf"/>
</dbReference>
<sequence>MAAPVVTCTCRTCSKARVTLERIFNVLDTYGWLLDSYVVNNEIDLEIRRIALQDFFQERLWEKLPSSWRSTLQTVSPDEFGEWLAGDISSRAWPLSLLALRQVARNLQLNRDHRNDESAWRCDGGKKFECSSENSVLENKNKGLSDTPAALSKHNNLFLKHVKIKKRHEIQQIARICADCARESNAKCIVDVGAGVGHLARSLAFKYGLNVTCIEQDALLSQQARKWDNELLMTLSKHLPDLPVNTPQHVSIKLENINSDRSATIRDIRRIFSHNFNSGEKKSRFGIVGLHPCGDLAATLLKFYASQSEARFICIVGCCYMKLTLESPANIPNGYPLSKYLSSFGKRKLSYTALEVACHAIESYRDKLKTGNYEDLIVHAYRAALETILIKRNSQLRHTQVRNVKVTRPVTFEQLSKIGYDNRDFTYCTAATADFEPNLRPEDSDFQNPQIKSYLNQWRQIVIFGALRTMLAPLVETVVLLDSGFAASNRSERHIAATRRRANRSAILDETRGAPAVA</sequence>
<dbReference type="SUPFAM" id="SSF53335">
    <property type="entry name" value="S-adenosyl-L-methionine-dependent methyltransferases"/>
    <property type="match status" value="1"/>
</dbReference>
<protein>
    <recommendedName>
        <fullName evidence="1">Methyltransferase domain-containing protein</fullName>
    </recommendedName>
</protein>
<dbReference type="Pfam" id="PF13679">
    <property type="entry name" value="Methyltransf_32"/>
    <property type="match status" value="1"/>
</dbReference>
<dbReference type="CDD" id="cd02440">
    <property type="entry name" value="AdoMet_MTases"/>
    <property type="match status" value="1"/>
</dbReference>
<dbReference type="InterPro" id="IPR052220">
    <property type="entry name" value="METTL25"/>
</dbReference>
<dbReference type="Gene3D" id="3.40.50.150">
    <property type="entry name" value="Vaccinia Virus protein VP39"/>
    <property type="match status" value="1"/>
</dbReference>
<proteinExistence type="predicted"/>
<dbReference type="PANTHER" id="PTHR12496:SF2">
    <property type="entry name" value="METHYLTRANSFERASE-LIKE PROTEIN 25B"/>
    <property type="match status" value="1"/>
</dbReference>
<dbReference type="AlphaFoldDB" id="A0A4S2KD84"/>
<comment type="caution">
    <text evidence="2">The sequence shown here is derived from an EMBL/GenBank/DDBJ whole genome shotgun (WGS) entry which is preliminary data.</text>
</comment>
<evidence type="ECO:0000313" key="3">
    <source>
        <dbReference type="Proteomes" id="UP000310200"/>
    </source>
</evidence>
<gene>
    <name evidence="2" type="ORF">DBV15_04207</name>
</gene>